<dbReference type="STRING" id="264951.A0A443HVD4"/>
<name>A0A443HVD4_BYSSP</name>
<dbReference type="SUPFAM" id="SSF51735">
    <property type="entry name" value="NAD(P)-binding Rossmann-fold domains"/>
    <property type="match status" value="1"/>
</dbReference>
<dbReference type="InterPro" id="IPR013120">
    <property type="entry name" value="FAR_NAD-bd"/>
</dbReference>
<dbReference type="InterPro" id="IPR020845">
    <property type="entry name" value="AMP-binding_CS"/>
</dbReference>
<dbReference type="Pfam" id="PF00550">
    <property type="entry name" value="PP-binding"/>
    <property type="match status" value="1"/>
</dbReference>
<keyword evidence="2" id="KW-0597">Phosphoprotein</keyword>
<protein>
    <submittedName>
        <fullName evidence="4">NRPS-like enzyme</fullName>
    </submittedName>
</protein>
<dbReference type="SUPFAM" id="SSF56801">
    <property type="entry name" value="Acetyl-CoA synthetase-like"/>
    <property type="match status" value="1"/>
</dbReference>
<evidence type="ECO:0000313" key="5">
    <source>
        <dbReference type="Proteomes" id="UP000283841"/>
    </source>
</evidence>
<evidence type="ECO:0000313" key="4">
    <source>
        <dbReference type="EMBL" id="RWQ95788.1"/>
    </source>
</evidence>
<gene>
    <name evidence="4" type="ORF">C8Q69DRAFT_520772</name>
</gene>
<keyword evidence="5" id="KW-1185">Reference proteome</keyword>
<dbReference type="InterPro" id="IPR042099">
    <property type="entry name" value="ANL_N_sf"/>
</dbReference>
<dbReference type="PROSITE" id="PS50075">
    <property type="entry name" value="CARRIER"/>
    <property type="match status" value="1"/>
</dbReference>
<evidence type="ECO:0000256" key="2">
    <source>
        <dbReference type="ARBA" id="ARBA00022553"/>
    </source>
</evidence>
<dbReference type="PANTHER" id="PTHR43439:SF2">
    <property type="entry name" value="ENZYME, PUTATIVE (JCVI)-RELATED"/>
    <property type="match status" value="1"/>
</dbReference>
<feature type="domain" description="Carrier" evidence="3">
    <location>
        <begin position="541"/>
        <end position="631"/>
    </location>
</feature>
<accession>A0A443HVD4</accession>
<dbReference type="InterPro" id="IPR051414">
    <property type="entry name" value="Adenylate-forming_Reductase"/>
</dbReference>
<dbReference type="Pfam" id="PF07993">
    <property type="entry name" value="NAD_binding_4"/>
    <property type="match status" value="1"/>
</dbReference>
<dbReference type="GeneID" id="39602782"/>
<dbReference type="Pfam" id="PF23562">
    <property type="entry name" value="AMP-binding_C_3"/>
    <property type="match status" value="1"/>
</dbReference>
<proteinExistence type="predicted"/>
<dbReference type="Gene3D" id="1.10.1200.10">
    <property type="entry name" value="ACP-like"/>
    <property type="match status" value="1"/>
</dbReference>
<dbReference type="RefSeq" id="XP_028485433.1">
    <property type="nucleotide sequence ID" value="XM_028633505.1"/>
</dbReference>
<dbReference type="InterPro" id="IPR006162">
    <property type="entry name" value="Ppantetheine_attach_site"/>
</dbReference>
<dbReference type="AlphaFoldDB" id="A0A443HVD4"/>
<dbReference type="Pfam" id="PF00501">
    <property type="entry name" value="AMP-binding"/>
    <property type="match status" value="1"/>
</dbReference>
<dbReference type="Gene3D" id="3.40.50.720">
    <property type="entry name" value="NAD(P)-binding Rossmann-like Domain"/>
    <property type="match status" value="1"/>
</dbReference>
<dbReference type="VEuPathDB" id="FungiDB:C8Q69DRAFT_520772"/>
<dbReference type="PROSITE" id="PS00455">
    <property type="entry name" value="AMP_BINDING"/>
    <property type="match status" value="1"/>
</dbReference>
<sequence>MADYDKATVGRRLFASVLDDLAQKSPDKKACVIPKGAEVSDGFRDLTFKELAHAVNYTSWWIEKKLGRSSNLETLSYMSANDIRYIVFVIACNKTGYKALLPSTRNSDDAFLHLLKATECNKFICGPERKARVLDVKKLRPDLEVIEIPSLAEMLASETQHYPYDRTYEEAEDEPCLIIHSSGTTGIPKPVPLTHGFVACLDRMAFIPHPPNRQSTIWYDLTSDDLLLSTTPFFHLMGFIPLVEAIFHGQPFVTGPDKPLAVDFLVDIMEEARPTAALLPPSLLEEMSHSDRAVEAMSHLKYVVFGGAPLSPEVGEKLRKYTGIRTVIGTSEIGIIPSMLPLDKEDWGYFDFNPNWKLDMQPVGDGSYELVIPRPPTRDYHGIFHTFPDINEYRTKDSFVQHPKKPNLWKYNGRLDDIIVLSNGEKFNPVTMEKTIEAHPLVSRALVVGQARFQSALLIEPNWNRWTGEKPDSDLIEEIWSTVQQANHITLAHGRVAKNRIGLASKDKPFKTTPKGTTQRRLVNQDYAKEIDAIYEQPDEEGQLPEVLDLAGVTSYVHGLVSKKMENPQLSEKDDLYAAGLDSLQTMQIAQILQSAVRSRFPEKNFRAITAQQVYGHPTVEQLAQYLNRIISGETEEEQGSRAEKISALLKKYTADLPEQKLDVSNVGTTHTVILTGSTGSLGNYLLNALLNDPQVAMVYCLNRSDAKERQEKSFQEKGLKFDEEARSKVQFLQVAFGEERFGLEESKYEELLQSVDTIIHNAWKVDFNHSVYSFEDVHIRGVRRFVDFSLKSTHHAHIHFVSSVGAIAGWKPKHGPAVPEEPLENVEVVLPQGYGESKHISERICYEASRRSAIPTTILRVGQVGGPTTEKGAWNRQEWLPTIVATSKSMGKVPSTLGSAPVDWIPVDTLAKIILELADTRRKTQSDSRCEVFHLVNPATTTWAALIPAVQKHYPVKPVEFSDWIQELESIENPSDEDIAAKPALKLLDFYHGLSGDGALSAPLEVGRTKEASATMRSLGPVDEKLMDTWLKQWAF</sequence>
<organism evidence="4 5">
    <name type="scientific">Byssochlamys spectabilis</name>
    <name type="common">Paecilomyces variotii</name>
    <dbReference type="NCBI Taxonomy" id="264951"/>
    <lineage>
        <taxon>Eukaryota</taxon>
        <taxon>Fungi</taxon>
        <taxon>Dikarya</taxon>
        <taxon>Ascomycota</taxon>
        <taxon>Pezizomycotina</taxon>
        <taxon>Eurotiomycetes</taxon>
        <taxon>Eurotiomycetidae</taxon>
        <taxon>Eurotiales</taxon>
        <taxon>Thermoascaceae</taxon>
        <taxon>Paecilomyces</taxon>
    </lineage>
</organism>
<dbReference type="InterPro" id="IPR009081">
    <property type="entry name" value="PP-bd_ACP"/>
</dbReference>
<reference evidence="4 5" key="1">
    <citation type="journal article" date="2018" name="Front. Microbiol.">
        <title>Genomic and genetic insights into a cosmopolitan fungus, Paecilomyces variotii (Eurotiales).</title>
        <authorList>
            <person name="Urquhart A.S."/>
            <person name="Mondo S.J."/>
            <person name="Makela M.R."/>
            <person name="Hane J.K."/>
            <person name="Wiebenga A."/>
            <person name="He G."/>
            <person name="Mihaltcheva S."/>
            <person name="Pangilinan J."/>
            <person name="Lipzen A."/>
            <person name="Barry K."/>
            <person name="de Vries R.P."/>
            <person name="Grigoriev I.V."/>
            <person name="Idnurm A."/>
        </authorList>
    </citation>
    <scope>NUCLEOTIDE SEQUENCE [LARGE SCALE GENOMIC DNA]</scope>
    <source>
        <strain evidence="4 5">CBS 101075</strain>
    </source>
</reference>
<evidence type="ECO:0000256" key="1">
    <source>
        <dbReference type="ARBA" id="ARBA00022450"/>
    </source>
</evidence>
<dbReference type="InterPro" id="IPR036736">
    <property type="entry name" value="ACP-like_sf"/>
</dbReference>
<comment type="caution">
    <text evidence="4">The sequence shown here is derived from an EMBL/GenBank/DDBJ whole genome shotgun (WGS) entry which is preliminary data.</text>
</comment>
<dbReference type="Gene3D" id="3.40.50.12780">
    <property type="entry name" value="N-terminal domain of ligase-like"/>
    <property type="match status" value="1"/>
</dbReference>
<dbReference type="SUPFAM" id="SSF47336">
    <property type="entry name" value="ACP-like"/>
    <property type="match status" value="1"/>
</dbReference>
<keyword evidence="1" id="KW-0596">Phosphopantetheine</keyword>
<dbReference type="InterPro" id="IPR036291">
    <property type="entry name" value="NAD(P)-bd_dom_sf"/>
</dbReference>
<dbReference type="PROSITE" id="PS00012">
    <property type="entry name" value="PHOSPHOPANTETHEINE"/>
    <property type="match status" value="1"/>
</dbReference>
<dbReference type="EMBL" id="RCNU01000005">
    <property type="protein sequence ID" value="RWQ95788.1"/>
    <property type="molecule type" value="Genomic_DNA"/>
</dbReference>
<dbReference type="InterPro" id="IPR000873">
    <property type="entry name" value="AMP-dep_synth/lig_dom"/>
</dbReference>
<dbReference type="PANTHER" id="PTHR43439">
    <property type="entry name" value="PHENYLACETATE-COENZYME A LIGASE"/>
    <property type="match status" value="1"/>
</dbReference>
<dbReference type="Proteomes" id="UP000283841">
    <property type="component" value="Unassembled WGS sequence"/>
</dbReference>
<evidence type="ECO:0000259" key="3">
    <source>
        <dbReference type="PROSITE" id="PS50075"/>
    </source>
</evidence>